<evidence type="ECO:0000313" key="6">
    <source>
        <dbReference type="Proteomes" id="UP001157125"/>
    </source>
</evidence>
<dbReference type="RefSeq" id="WP_284327998.1">
    <property type="nucleotide sequence ID" value="NZ_BSUN01000001.1"/>
</dbReference>
<evidence type="ECO:0000256" key="2">
    <source>
        <dbReference type="ARBA" id="ARBA00023125"/>
    </source>
</evidence>
<organism evidence="5 6">
    <name type="scientific">Demequina litorisediminis</name>
    <dbReference type="NCBI Taxonomy" id="1849022"/>
    <lineage>
        <taxon>Bacteria</taxon>
        <taxon>Bacillati</taxon>
        <taxon>Actinomycetota</taxon>
        <taxon>Actinomycetes</taxon>
        <taxon>Micrococcales</taxon>
        <taxon>Demequinaceae</taxon>
        <taxon>Demequina</taxon>
    </lineage>
</organism>
<name>A0ABQ6IDQ1_9MICO</name>
<evidence type="ECO:0000259" key="4">
    <source>
        <dbReference type="Pfam" id="PF13377"/>
    </source>
</evidence>
<dbReference type="PANTHER" id="PTHR30146:SF109">
    <property type="entry name" value="HTH-TYPE TRANSCRIPTIONAL REGULATOR GALS"/>
    <property type="match status" value="1"/>
</dbReference>
<proteinExistence type="predicted"/>
<keyword evidence="2" id="KW-0238">DNA-binding</keyword>
<keyword evidence="6" id="KW-1185">Reference proteome</keyword>
<dbReference type="InterPro" id="IPR046335">
    <property type="entry name" value="LacI/GalR-like_sensor"/>
</dbReference>
<sequence>MHVTTYPEHEAGASRRYLAQFNANLNDGLLLSLAEHETLEPSAFDVDYPLVCLGTRTTHGRADKVATDDVADGHAAARFLYSRGATALAVVGAHVPFDPEEIAGANEGNAEMRLRGIHAASVETGRRIDPRLVGVTGYDWTIGSGFRGAQAVIAAGVPFDAMVCLNDGLAIGAISALREAGFRVPEDVQVIGFDDIEESAFLSPPLTTMDSRLEWIVPTALDRLAARIDQDASEPVDLRARSQLVERGTTR</sequence>
<gene>
    <name evidence="5" type="ORF">GCM10025876_16790</name>
</gene>
<evidence type="ECO:0000256" key="3">
    <source>
        <dbReference type="ARBA" id="ARBA00023163"/>
    </source>
</evidence>
<dbReference type="Gene3D" id="3.40.50.2300">
    <property type="match status" value="2"/>
</dbReference>
<reference evidence="6" key="1">
    <citation type="journal article" date="2019" name="Int. J. Syst. Evol. Microbiol.">
        <title>The Global Catalogue of Microorganisms (GCM) 10K type strain sequencing project: providing services to taxonomists for standard genome sequencing and annotation.</title>
        <authorList>
            <consortium name="The Broad Institute Genomics Platform"/>
            <consortium name="The Broad Institute Genome Sequencing Center for Infectious Disease"/>
            <person name="Wu L."/>
            <person name="Ma J."/>
        </authorList>
    </citation>
    <scope>NUCLEOTIDE SEQUENCE [LARGE SCALE GENOMIC DNA]</scope>
    <source>
        <strain evidence="6">NBRC 112299</strain>
    </source>
</reference>
<dbReference type="SUPFAM" id="SSF53822">
    <property type="entry name" value="Periplasmic binding protein-like I"/>
    <property type="match status" value="1"/>
</dbReference>
<dbReference type="InterPro" id="IPR028082">
    <property type="entry name" value="Peripla_BP_I"/>
</dbReference>
<evidence type="ECO:0000313" key="5">
    <source>
        <dbReference type="EMBL" id="GMA35475.1"/>
    </source>
</evidence>
<dbReference type="CDD" id="cd06267">
    <property type="entry name" value="PBP1_LacI_sugar_binding-like"/>
    <property type="match status" value="1"/>
</dbReference>
<accession>A0ABQ6IDQ1</accession>
<keyword evidence="1" id="KW-0805">Transcription regulation</keyword>
<evidence type="ECO:0000256" key="1">
    <source>
        <dbReference type="ARBA" id="ARBA00023015"/>
    </source>
</evidence>
<comment type="caution">
    <text evidence="5">The sequence shown here is derived from an EMBL/GenBank/DDBJ whole genome shotgun (WGS) entry which is preliminary data.</text>
</comment>
<dbReference type="EMBL" id="BSUN01000001">
    <property type="protein sequence ID" value="GMA35475.1"/>
    <property type="molecule type" value="Genomic_DNA"/>
</dbReference>
<dbReference type="Proteomes" id="UP001157125">
    <property type="component" value="Unassembled WGS sequence"/>
</dbReference>
<keyword evidence="3" id="KW-0804">Transcription</keyword>
<dbReference type="PANTHER" id="PTHR30146">
    <property type="entry name" value="LACI-RELATED TRANSCRIPTIONAL REPRESSOR"/>
    <property type="match status" value="1"/>
</dbReference>
<protein>
    <recommendedName>
        <fullName evidence="4">Transcriptional regulator LacI/GalR-like sensor domain-containing protein</fullName>
    </recommendedName>
</protein>
<dbReference type="Pfam" id="PF13377">
    <property type="entry name" value="Peripla_BP_3"/>
    <property type="match status" value="1"/>
</dbReference>
<feature type="domain" description="Transcriptional regulator LacI/GalR-like sensor" evidence="4">
    <location>
        <begin position="78"/>
        <end position="250"/>
    </location>
</feature>